<feature type="compositionally biased region" description="Pro residues" evidence="1">
    <location>
        <begin position="239"/>
        <end position="249"/>
    </location>
</feature>
<dbReference type="OrthoDB" id="5370011at2759"/>
<keyword evidence="4" id="KW-1185">Reference proteome</keyword>
<feature type="region of interest" description="Disordered" evidence="1">
    <location>
        <begin position="333"/>
        <end position="356"/>
    </location>
</feature>
<sequence length="443" mass="49551">MPEPINRPSTNDRERRRGSLARAFDNGRAAMKPPSSSVPSEQSPTPRHSIVRETAFKPIEPTSPSRTASVVQEATNDHAVLPRATAGATELAPAAIAARDRIEVDAAEEGDSEDPLLPLPLPSGRRSLTPEKARDLFAQHGLHYEARSKRPMQEPPMKIRRVEKPIRLRVHWTCHQCSQQFGLERICVECGHHRCSECSRHPPKVRDLGDSTRLAFEQESIQSRPLVTPEQHAEAHAGPAPPETPPPETRSPIQLTCPLELDDGDGADADADIRDFDFTMYARPREEVQTVMKPKARLGRRICHKCETDLQPSTRNECQSCGHLKCSRCPRLPQKSREHGKSAQHGEEQSEDDAEVPMVKAVQRVYRKPRQRVRYTCEHCDSLFIQRSRCQGCGHERCTNCHREPPKRPPTRHDPEILRAVADRLAAYGATLQQSPGVTVGGA</sequence>
<feature type="region of interest" description="Disordered" evidence="1">
    <location>
        <begin position="222"/>
        <end position="268"/>
    </location>
</feature>
<dbReference type="AlphaFoldDB" id="A0A139IBM4"/>
<feature type="compositionally biased region" description="Basic and acidic residues" evidence="1">
    <location>
        <begin position="335"/>
        <end position="348"/>
    </location>
</feature>
<evidence type="ECO:0000256" key="1">
    <source>
        <dbReference type="SAM" id="MobiDB-lite"/>
    </source>
</evidence>
<dbReference type="Proteomes" id="UP000073492">
    <property type="component" value="Unassembled WGS sequence"/>
</dbReference>
<protein>
    <submittedName>
        <fullName evidence="3">Uncharacterized protein</fullName>
    </submittedName>
</protein>
<dbReference type="InterPro" id="IPR011011">
    <property type="entry name" value="Znf_FYVE_PHD"/>
</dbReference>
<reference evidence="3 4" key="1">
    <citation type="submission" date="2015-07" db="EMBL/GenBank/DDBJ databases">
        <title>Comparative genomics of the Sigatoka disease complex on banana suggests a link between parallel evolutionary changes in Pseudocercospora fijiensis and Pseudocercospora eumusae and increased virulence on the banana host.</title>
        <authorList>
            <person name="Chang T.-C."/>
            <person name="Salvucci A."/>
            <person name="Crous P.W."/>
            <person name="Stergiopoulos I."/>
        </authorList>
    </citation>
    <scope>NUCLEOTIDE SEQUENCE [LARGE SCALE GENOMIC DNA]</scope>
    <source>
        <strain evidence="3 4">CBS 116634</strain>
    </source>
</reference>
<dbReference type="SUPFAM" id="SSF57903">
    <property type="entry name" value="FYVE/PHD zinc finger"/>
    <property type="match status" value="1"/>
</dbReference>
<evidence type="ECO:0000313" key="2">
    <source>
        <dbReference type="EMBL" id="KXT11315.1"/>
    </source>
</evidence>
<dbReference type="EMBL" id="LFZO01000170">
    <property type="protein sequence ID" value="KXT11985.1"/>
    <property type="molecule type" value="Genomic_DNA"/>
</dbReference>
<feature type="region of interest" description="Disordered" evidence="1">
    <location>
        <begin position="1"/>
        <end position="49"/>
    </location>
</feature>
<organism evidence="3 4">
    <name type="scientific">Pseudocercospora musae</name>
    <dbReference type="NCBI Taxonomy" id="113226"/>
    <lineage>
        <taxon>Eukaryota</taxon>
        <taxon>Fungi</taxon>
        <taxon>Dikarya</taxon>
        <taxon>Ascomycota</taxon>
        <taxon>Pezizomycotina</taxon>
        <taxon>Dothideomycetes</taxon>
        <taxon>Dothideomycetidae</taxon>
        <taxon>Mycosphaerellales</taxon>
        <taxon>Mycosphaerellaceae</taxon>
        <taxon>Pseudocercospora</taxon>
    </lineage>
</organism>
<dbReference type="EMBL" id="LFZO01000207">
    <property type="protein sequence ID" value="KXT11315.1"/>
    <property type="molecule type" value="Genomic_DNA"/>
</dbReference>
<feature type="compositionally biased region" description="Low complexity" evidence="1">
    <location>
        <begin position="33"/>
        <end position="46"/>
    </location>
</feature>
<comment type="caution">
    <text evidence="3">The sequence shown here is derived from an EMBL/GenBank/DDBJ whole genome shotgun (WGS) entry which is preliminary data.</text>
</comment>
<gene>
    <name evidence="2" type="ORF">AC579_299</name>
    <name evidence="3" type="ORF">AC579_3086</name>
</gene>
<evidence type="ECO:0000313" key="3">
    <source>
        <dbReference type="EMBL" id="KXT11985.1"/>
    </source>
</evidence>
<name>A0A139IBM4_9PEZI</name>
<accession>A0A139IBM4</accession>
<evidence type="ECO:0000313" key="4">
    <source>
        <dbReference type="Proteomes" id="UP000073492"/>
    </source>
</evidence>
<proteinExistence type="predicted"/>